<dbReference type="Pfam" id="PF06750">
    <property type="entry name" value="A24_N_bact"/>
    <property type="match status" value="1"/>
</dbReference>
<feature type="transmembrane region" description="Helical" evidence="19">
    <location>
        <begin position="218"/>
        <end position="248"/>
    </location>
</feature>
<dbReference type="PANTHER" id="PTHR30487:SF0">
    <property type="entry name" value="PREPILIN LEADER PEPTIDASE_N-METHYLTRANSFERASE-RELATED"/>
    <property type="match status" value="1"/>
</dbReference>
<keyword evidence="7 18" id="KW-0808">Transferase</keyword>
<name>A0A2A2A9A8_9BURK</name>
<dbReference type="InterPro" id="IPR010627">
    <property type="entry name" value="Prepilin_pept_A24_N"/>
</dbReference>
<comment type="caution">
    <text evidence="22">The sequence shown here is derived from an EMBL/GenBank/DDBJ whole genome shotgun (WGS) entry which is preliminary data.</text>
</comment>
<evidence type="ECO:0000259" key="21">
    <source>
        <dbReference type="Pfam" id="PF06750"/>
    </source>
</evidence>
<accession>A0A2A2A9A8</accession>
<keyword evidence="13 18" id="KW-0511">Multifunctional enzyme</keyword>
<keyword evidence="4" id="KW-0997">Cell inner membrane</keyword>
<evidence type="ECO:0000256" key="7">
    <source>
        <dbReference type="ARBA" id="ARBA00022679"/>
    </source>
</evidence>
<keyword evidence="9 18" id="KW-0812">Transmembrane</keyword>
<feature type="transmembrane region" description="Helical" evidence="19">
    <location>
        <begin position="260"/>
        <end position="278"/>
    </location>
</feature>
<proteinExistence type="inferred from homology"/>
<dbReference type="PRINTS" id="PR00864">
    <property type="entry name" value="PREPILNPTASE"/>
</dbReference>
<dbReference type="Pfam" id="PF01478">
    <property type="entry name" value="Peptidase_A24"/>
    <property type="match status" value="1"/>
</dbReference>
<dbReference type="AlphaFoldDB" id="A0A2A2A9A8"/>
<dbReference type="EC" id="2.1.1.-" evidence="18"/>
<evidence type="ECO:0000256" key="14">
    <source>
        <dbReference type="ARBA" id="ARBA00050401"/>
    </source>
</evidence>
<dbReference type="RefSeq" id="WP_095550005.1">
    <property type="nucleotide sequence ID" value="NZ_NSJF01000004.1"/>
</dbReference>
<comment type="subcellular location">
    <subcellularLocation>
        <location evidence="1">Cell inner membrane</location>
        <topology evidence="1">Multi-pass membrane protein</topology>
    </subcellularLocation>
    <subcellularLocation>
        <location evidence="18">Cell membrane</location>
        <topology evidence="18">Multi-pass membrane protein</topology>
    </subcellularLocation>
</comment>
<feature type="transmembrane region" description="Helical" evidence="19">
    <location>
        <begin position="185"/>
        <end position="206"/>
    </location>
</feature>
<comment type="catalytic activity">
    <reaction evidence="14 18">
        <text>Typically cleaves a -Gly-|-Phe- bond to release an N-terminal, basic peptide of 5-8 residues from type IV prepilin, and then N-methylates the new N-terminal amino group, the methyl donor being S-adenosyl-L-methionine.</text>
        <dbReference type="EC" id="3.4.23.43"/>
    </reaction>
</comment>
<organism evidence="22 23">
    <name type="scientific">Vandammella animalimorsus</name>
    <dbReference type="NCBI Taxonomy" id="2029117"/>
    <lineage>
        <taxon>Bacteria</taxon>
        <taxon>Pseudomonadati</taxon>
        <taxon>Pseudomonadota</taxon>
        <taxon>Betaproteobacteria</taxon>
        <taxon>Burkholderiales</taxon>
        <taxon>Comamonadaceae</taxon>
        <taxon>Vandammella</taxon>
    </lineage>
</organism>
<evidence type="ECO:0000256" key="3">
    <source>
        <dbReference type="ARBA" id="ARBA00022475"/>
    </source>
</evidence>
<dbReference type="GO" id="GO:0008168">
    <property type="term" value="F:methyltransferase activity"/>
    <property type="evidence" value="ECO:0007669"/>
    <property type="project" value="UniProtKB-KW"/>
</dbReference>
<evidence type="ECO:0000256" key="1">
    <source>
        <dbReference type="ARBA" id="ARBA00004429"/>
    </source>
</evidence>
<feature type="transmembrane region" description="Helical" evidence="19">
    <location>
        <begin position="6"/>
        <end position="30"/>
    </location>
</feature>
<dbReference type="Proteomes" id="UP000217999">
    <property type="component" value="Unassembled WGS sequence"/>
</dbReference>
<keyword evidence="12 19" id="KW-0472">Membrane</keyword>
<evidence type="ECO:0000256" key="5">
    <source>
        <dbReference type="ARBA" id="ARBA00022603"/>
    </source>
</evidence>
<keyword evidence="8" id="KW-0949">S-adenosyl-L-methionine</keyword>
<dbReference type="EC" id="3.4.23.43" evidence="15 18"/>
<evidence type="ECO:0000256" key="16">
    <source>
        <dbReference type="ARBA" id="ARBA00071870"/>
    </source>
</evidence>
<evidence type="ECO:0000256" key="15">
    <source>
        <dbReference type="ARBA" id="ARBA00067082"/>
    </source>
</evidence>
<feature type="transmembrane region" description="Helical" evidence="19">
    <location>
        <begin position="160"/>
        <end position="179"/>
    </location>
</feature>
<evidence type="ECO:0000313" key="23">
    <source>
        <dbReference type="Proteomes" id="UP000217999"/>
    </source>
</evidence>
<dbReference type="InterPro" id="IPR000045">
    <property type="entry name" value="Prepilin_IV_endopep_pep"/>
</dbReference>
<feature type="domain" description="Prepilin type IV endopeptidase peptidase" evidence="20">
    <location>
        <begin position="138"/>
        <end position="247"/>
    </location>
</feature>
<evidence type="ECO:0000256" key="6">
    <source>
        <dbReference type="ARBA" id="ARBA00022670"/>
    </source>
</evidence>
<evidence type="ECO:0000256" key="18">
    <source>
        <dbReference type="RuleBase" id="RU003794"/>
    </source>
</evidence>
<comment type="function">
    <text evidence="18">Plays an essential role in type IV pili and type II pseudopili formation by proteolytically removing the leader sequence from substrate proteins and subsequently monomethylating the alpha-amino group of the newly exposed N-terminal phenylalanine.</text>
</comment>
<keyword evidence="6 18" id="KW-0645">Protease</keyword>
<keyword evidence="11 19" id="KW-1133">Transmembrane helix</keyword>
<evidence type="ECO:0000256" key="4">
    <source>
        <dbReference type="ARBA" id="ARBA00022519"/>
    </source>
</evidence>
<evidence type="ECO:0000256" key="12">
    <source>
        <dbReference type="ARBA" id="ARBA00023136"/>
    </source>
</evidence>
<evidence type="ECO:0000256" key="13">
    <source>
        <dbReference type="ARBA" id="ARBA00023268"/>
    </source>
</evidence>
<dbReference type="PANTHER" id="PTHR30487">
    <property type="entry name" value="TYPE 4 PREPILIN-LIKE PROTEINS LEADER PEPTIDE-PROCESSING ENZYME"/>
    <property type="match status" value="1"/>
</dbReference>
<comment type="similarity">
    <text evidence="2 17">Belongs to the peptidase A24 family.</text>
</comment>
<evidence type="ECO:0000259" key="20">
    <source>
        <dbReference type="Pfam" id="PF01478"/>
    </source>
</evidence>
<evidence type="ECO:0000256" key="17">
    <source>
        <dbReference type="RuleBase" id="RU003793"/>
    </source>
</evidence>
<dbReference type="InterPro" id="IPR014032">
    <property type="entry name" value="Peptidase_A24A_bac"/>
</dbReference>
<dbReference type="GO" id="GO:0006465">
    <property type="term" value="P:signal peptide processing"/>
    <property type="evidence" value="ECO:0007669"/>
    <property type="project" value="TreeGrafter"/>
</dbReference>
<reference evidence="22 23" key="1">
    <citation type="submission" date="2017-08" db="EMBL/GenBank/DDBJ databases">
        <title>WGS of Clinical strains of the CDC Group NO-1 linked to zoonotic infections in humans.</title>
        <authorList>
            <person name="Bernier A.-M."/>
            <person name="Bernard K."/>
        </authorList>
    </citation>
    <scope>NUCLEOTIDE SEQUENCE [LARGE SCALE GENOMIC DNA]</scope>
    <source>
        <strain evidence="22 23">NML03-0146</strain>
    </source>
</reference>
<dbReference type="GO" id="GO:0032259">
    <property type="term" value="P:methylation"/>
    <property type="evidence" value="ECO:0007669"/>
    <property type="project" value="UniProtKB-KW"/>
</dbReference>
<evidence type="ECO:0000313" key="22">
    <source>
        <dbReference type="EMBL" id="PAT34328.1"/>
    </source>
</evidence>
<dbReference type="GO" id="GO:0005886">
    <property type="term" value="C:plasma membrane"/>
    <property type="evidence" value="ECO:0007669"/>
    <property type="project" value="UniProtKB-SubCell"/>
</dbReference>
<dbReference type="InterPro" id="IPR050882">
    <property type="entry name" value="Prepilin_peptidase/N-MTase"/>
</dbReference>
<sequence>MALDAWAAALIFALLGLLIGSFLNVVVYRLPVMLQRAWRHDSVAFLREQGIELPDDAAGETTPFNLVTPRSRCRACGHPVSALENVPVLSYLVLRGRCKACQTPIGLRYPLVELATAAAFAFCGHQWGMSWTAAAWAFFCAVLIALILIDWDTTLLPDTLTLPLLWAGLMASWVGLIAVPLRQSVLGAAVGYLSLWSVAMLFKLVTKKEGMGHGDFKLLAAMGAWLGAGAVLPIVLASSLLGAVVGLVLKARQGLREGGYIPYGPFLGGAGLLILVCTPERVNGWLNRLLGF</sequence>
<gene>
    <name evidence="22" type="ORF">CK620_08875</name>
</gene>
<keyword evidence="5 18" id="KW-0489">Methyltransferase</keyword>
<evidence type="ECO:0000256" key="2">
    <source>
        <dbReference type="ARBA" id="ARBA00005801"/>
    </source>
</evidence>
<feature type="transmembrane region" description="Helical" evidence="19">
    <location>
        <begin position="133"/>
        <end position="151"/>
    </location>
</feature>
<feature type="domain" description="Prepilin peptidase A24 N-terminal" evidence="21">
    <location>
        <begin position="14"/>
        <end position="125"/>
    </location>
</feature>
<evidence type="ECO:0000256" key="11">
    <source>
        <dbReference type="ARBA" id="ARBA00022989"/>
    </source>
</evidence>
<evidence type="ECO:0000256" key="19">
    <source>
        <dbReference type="SAM" id="Phobius"/>
    </source>
</evidence>
<keyword evidence="3" id="KW-1003">Cell membrane</keyword>
<evidence type="ECO:0000256" key="9">
    <source>
        <dbReference type="ARBA" id="ARBA00022692"/>
    </source>
</evidence>
<dbReference type="Gene3D" id="1.20.120.1220">
    <property type="match status" value="1"/>
</dbReference>
<protein>
    <recommendedName>
        <fullName evidence="16 18">Prepilin leader peptidase/N-methyltransferase</fullName>
        <ecNumber evidence="18">2.1.1.-</ecNumber>
        <ecNumber evidence="15 18">3.4.23.43</ecNumber>
    </recommendedName>
</protein>
<keyword evidence="10 18" id="KW-0378">Hydrolase</keyword>
<evidence type="ECO:0000256" key="8">
    <source>
        <dbReference type="ARBA" id="ARBA00022691"/>
    </source>
</evidence>
<dbReference type="EMBL" id="NSJF01000004">
    <property type="protein sequence ID" value="PAT34328.1"/>
    <property type="molecule type" value="Genomic_DNA"/>
</dbReference>
<evidence type="ECO:0000256" key="10">
    <source>
        <dbReference type="ARBA" id="ARBA00022801"/>
    </source>
</evidence>
<dbReference type="GO" id="GO:0004190">
    <property type="term" value="F:aspartic-type endopeptidase activity"/>
    <property type="evidence" value="ECO:0007669"/>
    <property type="project" value="UniProtKB-EC"/>
</dbReference>
<dbReference type="FunFam" id="1.20.120.1220:FF:000001">
    <property type="entry name" value="Type 4 prepilin-like proteins leader peptide-processing enzyme"/>
    <property type="match status" value="1"/>
</dbReference>